<evidence type="ECO:0000313" key="3">
    <source>
        <dbReference type="Proteomes" id="UP001521181"/>
    </source>
</evidence>
<accession>A0ABS8YUT4</accession>
<reference evidence="2 3" key="1">
    <citation type="submission" date="2021-12" db="EMBL/GenBank/DDBJ databases">
        <title>Sinirhodobacter sp. WL0062 is a bacterium isolated from seawater.</title>
        <authorList>
            <person name="Wang L."/>
            <person name="He W."/>
            <person name="Zhang D.-F."/>
        </authorList>
    </citation>
    <scope>NUCLEOTIDE SEQUENCE [LARGE SCALE GENOMIC DNA]</scope>
    <source>
        <strain evidence="2 3">WL0062</strain>
    </source>
</reference>
<feature type="signal peptide" evidence="1">
    <location>
        <begin position="1"/>
        <end position="18"/>
    </location>
</feature>
<organism evidence="2 3">
    <name type="scientific">Rhodobacter flavimaris</name>
    <dbReference type="NCBI Taxonomy" id="2907145"/>
    <lineage>
        <taxon>Bacteria</taxon>
        <taxon>Pseudomonadati</taxon>
        <taxon>Pseudomonadota</taxon>
        <taxon>Alphaproteobacteria</taxon>
        <taxon>Rhodobacterales</taxon>
        <taxon>Rhodobacter group</taxon>
        <taxon>Rhodobacter</taxon>
    </lineage>
</organism>
<sequence length="86" mass="9092">MRKLAAGLALLSALAGCAPEEPAPAGCTAADLQDLIGQSETVLASMKFAVPLRVIHPGDMVTMDFRPNRLNFHVDASGKIEKIDCN</sequence>
<dbReference type="RefSeq" id="WP_233676444.1">
    <property type="nucleotide sequence ID" value="NZ_JAJUOS010000005.1"/>
</dbReference>
<dbReference type="EMBL" id="JAJUOS010000005">
    <property type="protein sequence ID" value="MCE5973453.1"/>
    <property type="molecule type" value="Genomic_DNA"/>
</dbReference>
<keyword evidence="3" id="KW-1185">Reference proteome</keyword>
<feature type="chain" id="PRO_5045606689" description="Peptidase inhibitor I78 family protein" evidence="1">
    <location>
        <begin position="19"/>
        <end position="86"/>
    </location>
</feature>
<dbReference type="Pfam" id="PF11720">
    <property type="entry name" value="Inhibitor_I78"/>
    <property type="match status" value="1"/>
</dbReference>
<evidence type="ECO:0008006" key="4">
    <source>
        <dbReference type="Google" id="ProtNLM"/>
    </source>
</evidence>
<dbReference type="Gene3D" id="3.30.10.10">
    <property type="entry name" value="Trypsin Inhibitor V, subunit A"/>
    <property type="match status" value="1"/>
</dbReference>
<dbReference type="PANTHER" id="PTHR39600">
    <property type="entry name" value="PEPTIDASE INHIBITOR I78 FAMILY PROTEIN"/>
    <property type="match status" value="1"/>
</dbReference>
<comment type="caution">
    <text evidence="2">The sequence shown here is derived from an EMBL/GenBank/DDBJ whole genome shotgun (WGS) entry which is preliminary data.</text>
</comment>
<evidence type="ECO:0000313" key="2">
    <source>
        <dbReference type="EMBL" id="MCE5973453.1"/>
    </source>
</evidence>
<keyword evidence="1" id="KW-0732">Signal</keyword>
<dbReference type="PROSITE" id="PS51257">
    <property type="entry name" value="PROKAR_LIPOPROTEIN"/>
    <property type="match status" value="1"/>
</dbReference>
<name>A0ABS8YUT4_9RHOB</name>
<dbReference type="PANTHER" id="PTHR39600:SF1">
    <property type="entry name" value="PEPTIDASE INHIBITOR I78 FAMILY PROTEIN"/>
    <property type="match status" value="1"/>
</dbReference>
<protein>
    <recommendedName>
        <fullName evidence="4">Peptidase inhibitor I78 family protein</fullName>
    </recommendedName>
</protein>
<gene>
    <name evidence="2" type="ORF">LZA78_08175</name>
</gene>
<dbReference type="Proteomes" id="UP001521181">
    <property type="component" value="Unassembled WGS sequence"/>
</dbReference>
<proteinExistence type="predicted"/>
<evidence type="ECO:0000256" key="1">
    <source>
        <dbReference type="SAM" id="SignalP"/>
    </source>
</evidence>
<dbReference type="InterPro" id="IPR021719">
    <property type="entry name" value="Prot_inh_I78"/>
</dbReference>